<dbReference type="Proteomes" id="UP000887013">
    <property type="component" value="Unassembled WGS sequence"/>
</dbReference>
<organism evidence="1 2">
    <name type="scientific">Nephila pilipes</name>
    <name type="common">Giant wood spider</name>
    <name type="synonym">Nephila maculata</name>
    <dbReference type="NCBI Taxonomy" id="299642"/>
    <lineage>
        <taxon>Eukaryota</taxon>
        <taxon>Metazoa</taxon>
        <taxon>Ecdysozoa</taxon>
        <taxon>Arthropoda</taxon>
        <taxon>Chelicerata</taxon>
        <taxon>Arachnida</taxon>
        <taxon>Araneae</taxon>
        <taxon>Araneomorphae</taxon>
        <taxon>Entelegynae</taxon>
        <taxon>Araneoidea</taxon>
        <taxon>Nephilidae</taxon>
        <taxon>Nephila</taxon>
    </lineage>
</organism>
<keyword evidence="2" id="KW-1185">Reference proteome</keyword>
<reference evidence="1" key="1">
    <citation type="submission" date="2020-08" db="EMBL/GenBank/DDBJ databases">
        <title>Multicomponent nature underlies the extraordinary mechanical properties of spider dragline silk.</title>
        <authorList>
            <person name="Kono N."/>
            <person name="Nakamura H."/>
            <person name="Mori M."/>
            <person name="Yoshida Y."/>
            <person name="Ohtoshi R."/>
            <person name="Malay A.D."/>
            <person name="Moran D.A.P."/>
            <person name="Tomita M."/>
            <person name="Numata K."/>
            <person name="Arakawa K."/>
        </authorList>
    </citation>
    <scope>NUCLEOTIDE SEQUENCE</scope>
</reference>
<protein>
    <submittedName>
        <fullName evidence="1">Uncharacterized protein</fullName>
    </submittedName>
</protein>
<name>A0A8X6URS8_NEPPI</name>
<comment type="caution">
    <text evidence="1">The sequence shown here is derived from an EMBL/GenBank/DDBJ whole genome shotgun (WGS) entry which is preliminary data.</text>
</comment>
<sequence>MMQNVCRYKQYHRFHSCPLLLRVAFNGPLQYRTLLPVATAAPSVCHAQAQNSRQPRYLSRKLRRKAVAKLQSSARCNAQAKPKAKPFG</sequence>
<dbReference type="EMBL" id="BMAW01035870">
    <property type="protein sequence ID" value="GFU41637.1"/>
    <property type="molecule type" value="Genomic_DNA"/>
</dbReference>
<proteinExistence type="predicted"/>
<accession>A0A8X6URS8</accession>
<evidence type="ECO:0000313" key="2">
    <source>
        <dbReference type="Proteomes" id="UP000887013"/>
    </source>
</evidence>
<evidence type="ECO:0000313" key="1">
    <source>
        <dbReference type="EMBL" id="GFU41637.1"/>
    </source>
</evidence>
<dbReference type="AlphaFoldDB" id="A0A8X6URS8"/>
<gene>
    <name evidence="1" type="ORF">NPIL_39621</name>
</gene>